<dbReference type="Proteomes" id="UP001188597">
    <property type="component" value="Unassembled WGS sequence"/>
</dbReference>
<evidence type="ECO:0000256" key="1">
    <source>
        <dbReference type="ARBA" id="ARBA00022679"/>
    </source>
</evidence>
<keyword evidence="1" id="KW-0808">Transferase</keyword>
<dbReference type="GO" id="GO:0030639">
    <property type="term" value="P:polyketide biosynthetic process"/>
    <property type="evidence" value="ECO:0007669"/>
    <property type="project" value="TreeGrafter"/>
</dbReference>
<evidence type="ECO:0000259" key="3">
    <source>
        <dbReference type="Pfam" id="PF00195"/>
    </source>
</evidence>
<feature type="domain" description="Chalcone/stilbene synthase N-terminal" evidence="3">
    <location>
        <begin position="24"/>
        <end position="101"/>
    </location>
</feature>
<evidence type="ECO:0000313" key="5">
    <source>
        <dbReference type="Proteomes" id="UP001188597"/>
    </source>
</evidence>
<dbReference type="EMBL" id="JAVXUP010000015">
    <property type="protein sequence ID" value="KAK3042868.1"/>
    <property type="molecule type" value="Genomic_DNA"/>
</dbReference>
<organism evidence="4 5">
    <name type="scientific">Escallonia herrerae</name>
    <dbReference type="NCBI Taxonomy" id="1293975"/>
    <lineage>
        <taxon>Eukaryota</taxon>
        <taxon>Viridiplantae</taxon>
        <taxon>Streptophyta</taxon>
        <taxon>Embryophyta</taxon>
        <taxon>Tracheophyta</taxon>
        <taxon>Spermatophyta</taxon>
        <taxon>Magnoliopsida</taxon>
        <taxon>eudicotyledons</taxon>
        <taxon>Gunneridae</taxon>
        <taxon>Pentapetalae</taxon>
        <taxon>asterids</taxon>
        <taxon>campanulids</taxon>
        <taxon>Escalloniales</taxon>
        <taxon>Escalloniaceae</taxon>
        <taxon>Escallonia</taxon>
    </lineage>
</organism>
<proteinExistence type="predicted"/>
<keyword evidence="2" id="KW-0012">Acyltransferase</keyword>
<dbReference type="PANTHER" id="PTHR11877">
    <property type="entry name" value="HYDROXYMETHYLGLUTARYL-COA SYNTHASE"/>
    <property type="match status" value="1"/>
</dbReference>
<accession>A0AA89BIY8</accession>
<dbReference type="InterPro" id="IPR016039">
    <property type="entry name" value="Thiolase-like"/>
</dbReference>
<evidence type="ECO:0000256" key="2">
    <source>
        <dbReference type="ARBA" id="ARBA00023315"/>
    </source>
</evidence>
<evidence type="ECO:0000313" key="4">
    <source>
        <dbReference type="EMBL" id="KAK3042868.1"/>
    </source>
</evidence>
<dbReference type="PANTHER" id="PTHR11877:SF14">
    <property type="entry name" value="CHALCONE SYNTHASE"/>
    <property type="match status" value="1"/>
</dbReference>
<dbReference type="GO" id="GO:0016747">
    <property type="term" value="F:acyltransferase activity, transferring groups other than amino-acyl groups"/>
    <property type="evidence" value="ECO:0007669"/>
    <property type="project" value="InterPro"/>
</dbReference>
<keyword evidence="5" id="KW-1185">Reference proteome</keyword>
<name>A0AA89BIY8_9ASTE</name>
<dbReference type="SUPFAM" id="SSF53901">
    <property type="entry name" value="Thiolase-like"/>
    <property type="match status" value="1"/>
</dbReference>
<dbReference type="Pfam" id="PF00195">
    <property type="entry name" value="Chal_sti_synt_N"/>
    <property type="match status" value="1"/>
</dbReference>
<gene>
    <name evidence="4" type="ORF">RJ639_001141</name>
</gene>
<reference evidence="4" key="1">
    <citation type="submission" date="2022-12" db="EMBL/GenBank/DDBJ databases">
        <title>Draft genome assemblies for two species of Escallonia (Escalloniales).</title>
        <authorList>
            <person name="Chanderbali A."/>
            <person name="Dervinis C."/>
            <person name="Anghel I."/>
            <person name="Soltis D."/>
            <person name="Soltis P."/>
            <person name="Zapata F."/>
        </authorList>
    </citation>
    <scope>NUCLEOTIDE SEQUENCE</scope>
    <source>
        <strain evidence="4">UCBG64.0493</strain>
        <tissue evidence="4">Leaf</tissue>
    </source>
</reference>
<comment type="caution">
    <text evidence="4">The sequence shown here is derived from an EMBL/GenBank/DDBJ whole genome shotgun (WGS) entry which is preliminary data.</text>
</comment>
<dbReference type="Gene3D" id="3.40.47.10">
    <property type="match status" value="1"/>
</dbReference>
<protein>
    <recommendedName>
        <fullName evidence="3">Chalcone/stilbene synthase N-terminal domain-containing protein</fullName>
    </recommendedName>
</protein>
<dbReference type="InterPro" id="IPR011141">
    <property type="entry name" value="Polyketide_synthase_type-III"/>
</dbReference>
<dbReference type="InterPro" id="IPR001099">
    <property type="entry name" value="Chalcone/stilbene_synt_N"/>
</dbReference>
<dbReference type="AlphaFoldDB" id="A0AA89BIY8"/>
<sequence>MTCRKVLQFGWGNISGQFPAVVNDLPSYMALSLDARQDMVVIKIPKLSKEASAKAIKKWGQPKSNQPSHLVFCTSSSVKMPDTDYQLTKLLGLHPSVNRVASPAAPSSAWPRISLRTTPVLDSSSSTSKSPPSLFVDPLTPNWTPSLGRLFSVMELSP</sequence>